<organism evidence="1 2">
    <name type="scientific">Paraglomus brasilianum</name>
    <dbReference type="NCBI Taxonomy" id="144538"/>
    <lineage>
        <taxon>Eukaryota</taxon>
        <taxon>Fungi</taxon>
        <taxon>Fungi incertae sedis</taxon>
        <taxon>Mucoromycota</taxon>
        <taxon>Glomeromycotina</taxon>
        <taxon>Glomeromycetes</taxon>
        <taxon>Paraglomerales</taxon>
        <taxon>Paraglomeraceae</taxon>
        <taxon>Paraglomus</taxon>
    </lineage>
</organism>
<dbReference type="AlphaFoldDB" id="A0A9N8VUK1"/>
<evidence type="ECO:0000313" key="2">
    <source>
        <dbReference type="Proteomes" id="UP000789739"/>
    </source>
</evidence>
<accession>A0A9N8VUK1</accession>
<protein>
    <submittedName>
        <fullName evidence="1">5142_t:CDS:1</fullName>
    </submittedName>
</protein>
<sequence length="76" mass="8752">MQKLQEESSSVDTAAIINALPSLKNPNTFHSILDTLDWLLNRFVRKLRKLDELDDTTEENDFDKIDEDEKKKCGNG</sequence>
<dbReference type="EMBL" id="CAJVPI010000029">
    <property type="protein sequence ID" value="CAG8461021.1"/>
    <property type="molecule type" value="Genomic_DNA"/>
</dbReference>
<proteinExistence type="predicted"/>
<comment type="caution">
    <text evidence="1">The sequence shown here is derived from an EMBL/GenBank/DDBJ whole genome shotgun (WGS) entry which is preliminary data.</text>
</comment>
<keyword evidence="2" id="KW-1185">Reference proteome</keyword>
<reference evidence="1" key="1">
    <citation type="submission" date="2021-06" db="EMBL/GenBank/DDBJ databases">
        <authorList>
            <person name="Kallberg Y."/>
            <person name="Tangrot J."/>
            <person name="Rosling A."/>
        </authorList>
    </citation>
    <scope>NUCLEOTIDE SEQUENCE</scope>
    <source>
        <strain evidence="1">BR232B</strain>
    </source>
</reference>
<gene>
    <name evidence="1" type="ORF">PBRASI_LOCUS579</name>
</gene>
<dbReference type="Proteomes" id="UP000789739">
    <property type="component" value="Unassembled WGS sequence"/>
</dbReference>
<name>A0A9N8VUK1_9GLOM</name>
<evidence type="ECO:0000313" key="1">
    <source>
        <dbReference type="EMBL" id="CAG8461021.1"/>
    </source>
</evidence>